<keyword evidence="2" id="KW-1185">Reference proteome</keyword>
<dbReference type="Proteomes" id="UP001596504">
    <property type="component" value="Unassembled WGS sequence"/>
</dbReference>
<evidence type="ECO:0000313" key="2">
    <source>
        <dbReference type="Proteomes" id="UP001596504"/>
    </source>
</evidence>
<dbReference type="EMBL" id="JBHTCJ010000008">
    <property type="protein sequence ID" value="MFC7343077.1"/>
    <property type="molecule type" value="Genomic_DNA"/>
</dbReference>
<comment type="caution">
    <text evidence="1">The sequence shown here is derived from an EMBL/GenBank/DDBJ whole genome shotgun (WGS) entry which is preliminary data.</text>
</comment>
<evidence type="ECO:0008006" key="3">
    <source>
        <dbReference type="Google" id="ProtNLM"/>
    </source>
</evidence>
<protein>
    <recommendedName>
        <fullName evidence="3">Helix-turn-helix domain-containing protein</fullName>
    </recommendedName>
</protein>
<reference evidence="2" key="1">
    <citation type="journal article" date="2019" name="Int. J. Syst. Evol. Microbiol.">
        <title>The Global Catalogue of Microorganisms (GCM) 10K type strain sequencing project: providing services to taxonomists for standard genome sequencing and annotation.</title>
        <authorList>
            <consortium name="The Broad Institute Genomics Platform"/>
            <consortium name="The Broad Institute Genome Sequencing Center for Infectious Disease"/>
            <person name="Wu L."/>
            <person name="Ma J."/>
        </authorList>
    </citation>
    <scope>NUCLEOTIDE SEQUENCE [LARGE SCALE GENOMIC DNA]</scope>
    <source>
        <strain evidence="2">WLHS5</strain>
    </source>
</reference>
<sequence length="76" mass="8206">MGRGFSGEVAEWSVVEPVWGLREIAAYLHVSAEEALRRLRACGLVAATPGPGEPRWSAQAVIDARARLGAFVPHPR</sequence>
<proteinExistence type="predicted"/>
<evidence type="ECO:0000313" key="1">
    <source>
        <dbReference type="EMBL" id="MFC7343077.1"/>
    </source>
</evidence>
<organism evidence="1 2">
    <name type="scientific">Saccharopolyspora griseoalba</name>
    <dbReference type="NCBI Taxonomy" id="1431848"/>
    <lineage>
        <taxon>Bacteria</taxon>
        <taxon>Bacillati</taxon>
        <taxon>Actinomycetota</taxon>
        <taxon>Actinomycetes</taxon>
        <taxon>Pseudonocardiales</taxon>
        <taxon>Pseudonocardiaceae</taxon>
        <taxon>Saccharopolyspora</taxon>
    </lineage>
</organism>
<dbReference type="RefSeq" id="WP_380669617.1">
    <property type="nucleotide sequence ID" value="NZ_JBHTCJ010000008.1"/>
</dbReference>
<accession>A0ABW2LLD7</accession>
<name>A0ABW2LLD7_9PSEU</name>
<gene>
    <name evidence="1" type="ORF">ACFQRI_16865</name>
</gene>